<protein>
    <recommendedName>
        <fullName evidence="3">chitinase</fullName>
        <ecNumber evidence="3">3.2.1.14</ecNumber>
    </recommendedName>
</protein>
<dbReference type="AlphaFoldDB" id="A0A6A5WTA7"/>
<dbReference type="InterPro" id="IPR050314">
    <property type="entry name" value="Glycosyl_Hydrlase_18"/>
</dbReference>
<dbReference type="InterPro" id="IPR017853">
    <property type="entry name" value="GH"/>
</dbReference>
<evidence type="ECO:0000313" key="13">
    <source>
        <dbReference type="Proteomes" id="UP000799779"/>
    </source>
</evidence>
<dbReference type="InterPro" id="IPR029070">
    <property type="entry name" value="Chitinase_insertion_sf"/>
</dbReference>
<dbReference type="InterPro" id="IPR011583">
    <property type="entry name" value="Chitinase_II/V-like_cat"/>
</dbReference>
<dbReference type="PANTHER" id="PTHR11177:SF333">
    <property type="entry name" value="CHITINASE"/>
    <property type="match status" value="1"/>
</dbReference>
<evidence type="ECO:0000256" key="1">
    <source>
        <dbReference type="ARBA" id="ARBA00000822"/>
    </source>
</evidence>
<dbReference type="InterPro" id="IPR036861">
    <property type="entry name" value="Endochitinase-like_sf"/>
</dbReference>
<dbReference type="CDD" id="cd00035">
    <property type="entry name" value="ChtBD1"/>
    <property type="match status" value="1"/>
</dbReference>
<dbReference type="PROSITE" id="PS51910">
    <property type="entry name" value="GH18_2"/>
    <property type="match status" value="1"/>
</dbReference>
<keyword evidence="7" id="KW-0119">Carbohydrate metabolism</keyword>
<dbReference type="InterPro" id="IPR001579">
    <property type="entry name" value="Glyco_hydro_18_chit_AS"/>
</dbReference>
<feature type="non-terminal residue" evidence="12">
    <location>
        <position position="1"/>
    </location>
</feature>
<dbReference type="GO" id="GO:0006032">
    <property type="term" value="P:chitin catabolic process"/>
    <property type="evidence" value="ECO:0007669"/>
    <property type="project" value="UniProtKB-KW"/>
</dbReference>
<dbReference type="Gene3D" id="3.30.60.10">
    <property type="entry name" value="Endochitinase-like"/>
    <property type="match status" value="1"/>
</dbReference>
<dbReference type="GO" id="GO:0008843">
    <property type="term" value="F:endochitinase activity"/>
    <property type="evidence" value="ECO:0007669"/>
    <property type="project" value="UniProtKB-EC"/>
</dbReference>
<evidence type="ECO:0000256" key="10">
    <source>
        <dbReference type="RuleBase" id="RU000489"/>
    </source>
</evidence>
<sequence length="927" mass="101414">SIASCKSLVTANGQVGDPDYTCSPTKPCALGCCGKSGVCGMGPSFCSSQNCTNSCGAKSECDPGGWGPQYATNTKCPLNVCCSKYGFCGTKLGEFCQSEIANPSCPGGTSANQRTIGYYEGWAVGRKCDAMFPEDIPVRAYTHLNYAFALIDPSSFSITFADVKELDLCSRLTGLKTIFPELRVWISIGGWAMNDPDQPTYTTFSDLAGSVANQQKFFSSLISFMSQYGFDGVDIDWEYPVAPERGGRPDDYRNYPIFLANLNRAFASAGKDWGTSLTIPSAFWYLQHFDIVKIAPPVDYINLMSLTQAHTNLTEIDAALKLLWRNSIDPSKVILGLGFYGRSFALADPACSSTGCRFSSGAPAGACTGSVGTLSASEIQRLIAAGAEPQLDREAAVQTLTYEGKHWVSYDDEVTFKMKMDYANRNCLGGSMVWAVSLDSPEGSSASALLGGPRSPRAERLQLSESKGIGMCRWTGCRTIEMGCEKGETQAWTNPEGCPQDGKQAHFRSFCCPSNDVPVCYANGRTIVNGECRPNECPKTSVLLQRRVRYVWTNDPKDCNHVCCTNKKSITAITSKCIWAGTPPNCESNSCPQGYRSLTESLTGNGDSPPCQRGRQRLCCPDSRDSFDAGSCSWFGNYQHGICTPGCPKGRVMVAIDSAGPNCRSGSGSYCCDPPLESKKRSDSDPDVREFRETVADFFARGQCAKRDPALKFERRQSSSKPIPFDRELARLLVPVLSNFGRSSTDQESFGPYERAWNDNVRDARRTLPLFSPLATALTLDRARDSTLDSVSWVRDVLCSRRDSKVKCSDRPCRPSSDFNCNPACNARDQSGVPPPRDELRIAGNFTKQARSLEKRAPRTVTIRNPDTNRDVHFNYDDPDHPSCSQWQPFGDDGEHVLDNAIQMNDYGSCTDTSLDVAVILPETRSE</sequence>
<dbReference type="Proteomes" id="UP000799779">
    <property type="component" value="Unassembled WGS sequence"/>
</dbReference>
<keyword evidence="8 10" id="KW-0326">Glycosidase</keyword>
<dbReference type="Gene3D" id="3.20.20.80">
    <property type="entry name" value="Glycosidases"/>
    <property type="match status" value="1"/>
</dbReference>
<reference evidence="12" key="1">
    <citation type="journal article" date="2020" name="Stud. Mycol.">
        <title>101 Dothideomycetes genomes: a test case for predicting lifestyles and emergence of pathogens.</title>
        <authorList>
            <person name="Haridas S."/>
            <person name="Albert R."/>
            <person name="Binder M."/>
            <person name="Bloem J."/>
            <person name="Labutti K."/>
            <person name="Salamov A."/>
            <person name="Andreopoulos B."/>
            <person name="Baker S."/>
            <person name="Barry K."/>
            <person name="Bills G."/>
            <person name="Bluhm B."/>
            <person name="Cannon C."/>
            <person name="Castanera R."/>
            <person name="Culley D."/>
            <person name="Daum C."/>
            <person name="Ezra D."/>
            <person name="Gonzalez J."/>
            <person name="Henrissat B."/>
            <person name="Kuo A."/>
            <person name="Liang C."/>
            <person name="Lipzen A."/>
            <person name="Lutzoni F."/>
            <person name="Magnuson J."/>
            <person name="Mondo S."/>
            <person name="Nolan M."/>
            <person name="Ohm R."/>
            <person name="Pangilinan J."/>
            <person name="Park H.-J."/>
            <person name="Ramirez L."/>
            <person name="Alfaro M."/>
            <person name="Sun H."/>
            <person name="Tritt A."/>
            <person name="Yoshinaga Y."/>
            <person name="Zwiers L.-H."/>
            <person name="Turgeon B."/>
            <person name="Goodwin S."/>
            <person name="Spatafora J."/>
            <person name="Crous P."/>
            <person name="Grigoriev I."/>
        </authorList>
    </citation>
    <scope>NUCLEOTIDE SEQUENCE</scope>
    <source>
        <strain evidence="12">CBS 123094</strain>
    </source>
</reference>
<accession>A0A6A5WTA7</accession>
<evidence type="ECO:0000256" key="2">
    <source>
        <dbReference type="ARBA" id="ARBA00008682"/>
    </source>
</evidence>
<keyword evidence="5 10" id="KW-0378">Hydrolase</keyword>
<dbReference type="GO" id="GO:0000272">
    <property type="term" value="P:polysaccharide catabolic process"/>
    <property type="evidence" value="ECO:0007669"/>
    <property type="project" value="UniProtKB-KW"/>
</dbReference>
<evidence type="ECO:0000256" key="3">
    <source>
        <dbReference type="ARBA" id="ARBA00012729"/>
    </source>
</evidence>
<evidence type="ECO:0000259" key="11">
    <source>
        <dbReference type="PROSITE" id="PS51910"/>
    </source>
</evidence>
<dbReference type="Pfam" id="PF00704">
    <property type="entry name" value="Glyco_hydro_18"/>
    <property type="match status" value="1"/>
</dbReference>
<dbReference type="SUPFAM" id="SSF57016">
    <property type="entry name" value="Plant lectins/antimicrobial peptides"/>
    <property type="match status" value="1"/>
</dbReference>
<comment type="catalytic activity">
    <reaction evidence="1">
        <text>Random endo-hydrolysis of N-acetyl-beta-D-glucosaminide (1-&gt;4)-beta-linkages in chitin and chitodextrins.</text>
        <dbReference type="EC" id="3.2.1.14"/>
    </reaction>
</comment>
<organism evidence="12 13">
    <name type="scientific">Amniculicola lignicola CBS 123094</name>
    <dbReference type="NCBI Taxonomy" id="1392246"/>
    <lineage>
        <taxon>Eukaryota</taxon>
        <taxon>Fungi</taxon>
        <taxon>Dikarya</taxon>
        <taxon>Ascomycota</taxon>
        <taxon>Pezizomycotina</taxon>
        <taxon>Dothideomycetes</taxon>
        <taxon>Pleosporomycetidae</taxon>
        <taxon>Pleosporales</taxon>
        <taxon>Amniculicolaceae</taxon>
        <taxon>Amniculicola</taxon>
    </lineage>
</organism>
<proteinExistence type="inferred from homology"/>
<evidence type="ECO:0000256" key="7">
    <source>
        <dbReference type="ARBA" id="ARBA00023277"/>
    </source>
</evidence>
<evidence type="ECO:0000256" key="6">
    <source>
        <dbReference type="ARBA" id="ARBA00023024"/>
    </source>
</evidence>
<dbReference type="EMBL" id="ML977586">
    <property type="protein sequence ID" value="KAF2000816.1"/>
    <property type="molecule type" value="Genomic_DNA"/>
</dbReference>
<dbReference type="EC" id="3.2.1.14" evidence="3"/>
<keyword evidence="4" id="KW-0147">Chitin-binding</keyword>
<evidence type="ECO:0000256" key="5">
    <source>
        <dbReference type="ARBA" id="ARBA00022801"/>
    </source>
</evidence>
<dbReference type="SUPFAM" id="SSF51445">
    <property type="entry name" value="(Trans)glycosidases"/>
    <property type="match status" value="1"/>
</dbReference>
<keyword evidence="6" id="KW-0146">Chitin degradation</keyword>
<dbReference type="Gene3D" id="3.10.50.10">
    <property type="match status" value="1"/>
</dbReference>
<dbReference type="OrthoDB" id="73875at2759"/>
<evidence type="ECO:0000313" key="12">
    <source>
        <dbReference type="EMBL" id="KAF2000816.1"/>
    </source>
</evidence>
<dbReference type="GO" id="GO:0008061">
    <property type="term" value="F:chitin binding"/>
    <property type="evidence" value="ECO:0007669"/>
    <property type="project" value="UniProtKB-KW"/>
</dbReference>
<dbReference type="InterPro" id="IPR001223">
    <property type="entry name" value="Glyco_hydro18_cat"/>
</dbReference>
<dbReference type="PROSITE" id="PS01095">
    <property type="entry name" value="GH18_1"/>
    <property type="match status" value="1"/>
</dbReference>
<dbReference type="SMART" id="SM00636">
    <property type="entry name" value="Glyco_18"/>
    <property type="match status" value="1"/>
</dbReference>
<feature type="domain" description="GH18" evidence="11">
    <location>
        <begin position="113"/>
        <end position="453"/>
    </location>
</feature>
<keyword evidence="13" id="KW-1185">Reference proteome</keyword>
<dbReference type="InterPro" id="IPR001002">
    <property type="entry name" value="Chitin-bd_1"/>
</dbReference>
<evidence type="ECO:0000256" key="4">
    <source>
        <dbReference type="ARBA" id="ARBA00022669"/>
    </source>
</evidence>
<comment type="similarity">
    <text evidence="2">Belongs to the glycosyl hydrolase 18 family. Chitinase class V subfamily.</text>
</comment>
<dbReference type="PANTHER" id="PTHR11177">
    <property type="entry name" value="CHITINASE"/>
    <property type="match status" value="1"/>
</dbReference>
<dbReference type="Pfam" id="PF00187">
    <property type="entry name" value="Chitin_bind_1"/>
    <property type="match status" value="1"/>
</dbReference>
<dbReference type="SMART" id="SM00270">
    <property type="entry name" value="ChtBD1"/>
    <property type="match status" value="2"/>
</dbReference>
<keyword evidence="9" id="KW-0624">Polysaccharide degradation</keyword>
<evidence type="ECO:0000256" key="9">
    <source>
        <dbReference type="ARBA" id="ARBA00023326"/>
    </source>
</evidence>
<dbReference type="SUPFAM" id="SSF54556">
    <property type="entry name" value="Chitinase insertion domain"/>
    <property type="match status" value="1"/>
</dbReference>
<evidence type="ECO:0000256" key="8">
    <source>
        <dbReference type="ARBA" id="ARBA00023295"/>
    </source>
</evidence>
<gene>
    <name evidence="12" type="ORF">P154DRAFT_597923</name>
</gene>
<name>A0A6A5WTA7_9PLEO</name>